<dbReference type="GeneID" id="5562666"/>
<dbReference type="HOGENOM" id="CLU_755682_0_0_2"/>
<organism evidence="2 3">
    <name type="scientific">Ignicoccus hospitalis (strain KIN4/I / DSM 18386 / JCM 14125)</name>
    <dbReference type="NCBI Taxonomy" id="453591"/>
    <lineage>
        <taxon>Archaea</taxon>
        <taxon>Thermoproteota</taxon>
        <taxon>Thermoprotei</taxon>
        <taxon>Desulfurococcales</taxon>
        <taxon>Desulfurococcaceae</taxon>
        <taxon>Ignicoccus</taxon>
    </lineage>
</organism>
<dbReference type="InterPro" id="IPR019039">
    <property type="entry name" value="T4-Rnl1-like_N"/>
</dbReference>
<name>A8ABK4_IGNH4</name>
<evidence type="ECO:0000313" key="2">
    <source>
        <dbReference type="EMBL" id="ABU82306.1"/>
    </source>
</evidence>
<dbReference type="RefSeq" id="WP_012123270.1">
    <property type="nucleotide sequence ID" value="NC_009776.1"/>
</dbReference>
<dbReference type="STRING" id="453591.Igni_1129"/>
<sequence>MKDLALAHYKYVLSQKGNVISYPRNVTSWKDFLKSKHLIPARGLYVIKNKADIIAYRSFTKFPNVHEVTELLGGVPEVRRAFRKHDGTLVVIRKVKNKVIIHTRSSENNAFVKLTKGLLENKEPLLELEGEYAIMLELVNKDKNLLEKLNEELRSLGVGELDEVPPLPGRPLAPEWVEYKLLGARVFESPALFSKGRLVGDERSALLPPDSARRYLSALKEALAAPVEEARRDEDVEVEANKAENFDDLMMIKKLALPIEGWVLWLKDDVSEELVGPVPYYFRPDPLLKLKLDWYLFFARCPKIRTALDCARWMKDDLGEELVTKIELVSRLLEEAKRNKINVKKYLEAPLSEIDRVIIELTSLLG</sequence>
<accession>A8ABK4</accession>
<dbReference type="Proteomes" id="UP000000262">
    <property type="component" value="Chromosome"/>
</dbReference>
<gene>
    <name evidence="2" type="ordered locus">Igni_1129</name>
</gene>
<feature type="domain" description="T4 RNA ligase 1-like N-terminal" evidence="1">
    <location>
        <begin position="41"/>
        <end position="295"/>
    </location>
</feature>
<dbReference type="Pfam" id="PF09511">
    <property type="entry name" value="RNA_lig_T4_1"/>
    <property type="match status" value="1"/>
</dbReference>
<dbReference type="EMBL" id="CP000816">
    <property type="protein sequence ID" value="ABU82306.1"/>
    <property type="molecule type" value="Genomic_DNA"/>
</dbReference>
<dbReference type="KEGG" id="iho:Igni_1129"/>
<evidence type="ECO:0000259" key="1">
    <source>
        <dbReference type="Pfam" id="PF09511"/>
    </source>
</evidence>
<keyword evidence="3" id="KW-1185">Reference proteome</keyword>
<dbReference type="AlphaFoldDB" id="A8ABK4"/>
<reference evidence="2 3" key="1">
    <citation type="journal article" date="2008" name="Genome Biol.">
        <title>A genomic analysis of the archaeal system Ignicoccus hospitalis-Nanoarchaeum equitans.</title>
        <authorList>
            <person name="Podar M."/>
            <person name="Anderson I."/>
            <person name="Makarova K.S."/>
            <person name="Elkins J.G."/>
            <person name="Ivanova N."/>
            <person name="Wall M.A."/>
            <person name="Lykidis A."/>
            <person name="Mavromatis K."/>
            <person name="Sun H."/>
            <person name="Hudson M.E."/>
            <person name="Chen W."/>
            <person name="Deciu C."/>
            <person name="Hutchison D."/>
            <person name="Eads J.R."/>
            <person name="Anderson A."/>
            <person name="Fernandes F."/>
            <person name="Szeto E."/>
            <person name="Lapidus A."/>
            <person name="Kyrpides N.C."/>
            <person name="Saier M.H.Jr."/>
            <person name="Richardson P.M."/>
            <person name="Rachel R."/>
            <person name="Huber H."/>
            <person name="Eisen J.A."/>
            <person name="Koonin E.V."/>
            <person name="Keller M."/>
            <person name="Stetter K.O."/>
        </authorList>
    </citation>
    <scope>NUCLEOTIDE SEQUENCE [LARGE SCALE GENOMIC DNA]</scope>
    <source>
        <strain evidence="3">KIN4/I / DSM 18386 / JCM 14125</strain>
    </source>
</reference>
<evidence type="ECO:0000313" key="3">
    <source>
        <dbReference type="Proteomes" id="UP000000262"/>
    </source>
</evidence>
<proteinExistence type="predicted"/>
<protein>
    <recommendedName>
        <fullName evidence="1">T4 RNA ligase 1-like N-terminal domain-containing protein</fullName>
    </recommendedName>
</protein>